<sequence length="211" mass="22619">MRTRTCTAPTFSAASRSGACVRAAPPPPLQYLYRAQSTGVRHMSASRPAPCSRVCWMLVSVKSASDPGASLAPLATILGMHDDGRSTPQALSGGGVDGDQRWRGTTVEMSSHLTHRCYTMKTRAFRVTMRALRTPAPLELPASSVTQSTSESLACQTTVVTPPPAVVEEGPVLRRPLLFNCILCSPSVCLHLEVVAPIPPKVTRMMAEFNT</sequence>
<proteinExistence type="predicted"/>
<dbReference type="EMBL" id="QXGF01001046">
    <property type="protein sequence ID" value="KAE8933116.1"/>
    <property type="molecule type" value="Genomic_DNA"/>
</dbReference>
<dbReference type="EMBL" id="QXFZ01000883">
    <property type="protein sequence ID" value="KAE9102179.1"/>
    <property type="molecule type" value="Genomic_DNA"/>
</dbReference>
<evidence type="ECO:0000313" key="13">
    <source>
        <dbReference type="Proteomes" id="UP000440732"/>
    </source>
</evidence>
<evidence type="ECO:0000313" key="4">
    <source>
        <dbReference type="EMBL" id="KAE9146140.1"/>
    </source>
</evidence>
<name>A0A6A3K4J0_9STRA</name>
<gene>
    <name evidence="7" type="ORF">PF001_g14018</name>
    <name evidence="6" type="ORF">PF002_g16085</name>
    <name evidence="5" type="ORF">PF005_g14492</name>
    <name evidence="4" type="ORF">PF006_g9079</name>
    <name evidence="3" type="ORF">PF007_g14858</name>
    <name evidence="8" type="ORF">PF008_g13943</name>
    <name evidence="1" type="ORF">PF009_g16870</name>
    <name evidence="2" type="ORF">PF011_g13471</name>
</gene>
<dbReference type="EMBL" id="QXGA01000426">
    <property type="protein sequence ID" value="KAE9146140.1"/>
    <property type="molecule type" value="Genomic_DNA"/>
</dbReference>
<evidence type="ECO:0000313" key="11">
    <source>
        <dbReference type="Proteomes" id="UP000437068"/>
    </source>
</evidence>
<organism evidence="2 15">
    <name type="scientific">Phytophthora fragariae</name>
    <dbReference type="NCBI Taxonomy" id="53985"/>
    <lineage>
        <taxon>Eukaryota</taxon>
        <taxon>Sar</taxon>
        <taxon>Stramenopiles</taxon>
        <taxon>Oomycota</taxon>
        <taxon>Peronosporomycetes</taxon>
        <taxon>Peronosporales</taxon>
        <taxon>Peronosporaceae</taxon>
        <taxon>Phytophthora</taxon>
    </lineage>
</organism>
<dbReference type="EMBL" id="QXGB01000858">
    <property type="protein sequence ID" value="KAE9202634.1"/>
    <property type="molecule type" value="Genomic_DNA"/>
</dbReference>
<dbReference type="EMBL" id="QXFW01000831">
    <property type="protein sequence ID" value="KAE9002089.1"/>
    <property type="molecule type" value="Genomic_DNA"/>
</dbReference>
<evidence type="ECO:0000313" key="7">
    <source>
        <dbReference type="EMBL" id="KAE9302411.1"/>
    </source>
</evidence>
<evidence type="ECO:0000313" key="3">
    <source>
        <dbReference type="EMBL" id="KAE9102179.1"/>
    </source>
</evidence>
<evidence type="ECO:0000313" key="9">
    <source>
        <dbReference type="Proteomes" id="UP000429523"/>
    </source>
</evidence>
<dbReference type="Proteomes" id="UP000440732">
    <property type="component" value="Unassembled WGS sequence"/>
</dbReference>
<evidence type="ECO:0000313" key="12">
    <source>
        <dbReference type="Proteomes" id="UP000440367"/>
    </source>
</evidence>
<dbReference type="Proteomes" id="UP000441208">
    <property type="component" value="Unassembled WGS sequence"/>
</dbReference>
<dbReference type="Proteomes" id="UP000460718">
    <property type="component" value="Unassembled WGS sequence"/>
</dbReference>
<dbReference type="EMBL" id="QXFY01000843">
    <property type="protein sequence ID" value="KAE9334498.1"/>
    <property type="molecule type" value="Genomic_DNA"/>
</dbReference>
<dbReference type="Proteomes" id="UP000437068">
    <property type="component" value="Unassembled WGS sequence"/>
</dbReference>
<evidence type="ECO:0000313" key="15">
    <source>
        <dbReference type="Proteomes" id="UP000460718"/>
    </source>
</evidence>
<dbReference type="Proteomes" id="UP000486351">
    <property type="component" value="Unassembled WGS sequence"/>
</dbReference>
<evidence type="ECO:0000313" key="8">
    <source>
        <dbReference type="EMBL" id="KAE9334498.1"/>
    </source>
</evidence>
<evidence type="ECO:0000313" key="2">
    <source>
        <dbReference type="EMBL" id="KAE9002089.1"/>
    </source>
</evidence>
<evidence type="ECO:0000313" key="1">
    <source>
        <dbReference type="EMBL" id="KAE8933116.1"/>
    </source>
</evidence>
<dbReference type="AlphaFoldDB" id="A0A6A3K4J0"/>
<comment type="caution">
    <text evidence="2">The sequence shown here is derived from an EMBL/GenBank/DDBJ whole genome shotgun (WGS) entry which is preliminary data.</text>
</comment>
<dbReference type="Proteomes" id="UP000433483">
    <property type="component" value="Unassembled WGS sequence"/>
</dbReference>
<dbReference type="Proteomes" id="UP000440367">
    <property type="component" value="Unassembled WGS sequence"/>
</dbReference>
<evidence type="ECO:0000313" key="16">
    <source>
        <dbReference type="Proteomes" id="UP000486351"/>
    </source>
</evidence>
<dbReference type="EMBL" id="QXGE01000851">
    <property type="protein sequence ID" value="KAE9302411.1"/>
    <property type="molecule type" value="Genomic_DNA"/>
</dbReference>
<protein>
    <submittedName>
        <fullName evidence="2">Uncharacterized protein</fullName>
    </submittedName>
</protein>
<evidence type="ECO:0000313" key="6">
    <source>
        <dbReference type="EMBL" id="KAE9219795.1"/>
    </source>
</evidence>
<evidence type="ECO:0000313" key="5">
    <source>
        <dbReference type="EMBL" id="KAE9202634.1"/>
    </source>
</evidence>
<accession>A0A6A3K4J0</accession>
<evidence type="ECO:0000313" key="10">
    <source>
        <dbReference type="Proteomes" id="UP000433483"/>
    </source>
</evidence>
<dbReference type="OrthoDB" id="10450100at2759"/>
<keyword evidence="10" id="KW-1185">Reference proteome</keyword>
<dbReference type="EMBL" id="QXGD01000934">
    <property type="protein sequence ID" value="KAE9219795.1"/>
    <property type="molecule type" value="Genomic_DNA"/>
</dbReference>
<reference evidence="15 16" key="1">
    <citation type="submission" date="2018-09" db="EMBL/GenBank/DDBJ databases">
        <title>Genomic investigation of the strawberry pathogen Phytophthora fragariae indicates pathogenicity is determined by transcriptional variation in three key races.</title>
        <authorList>
            <person name="Adams T.M."/>
            <person name="Armitage A.D."/>
            <person name="Sobczyk M.K."/>
            <person name="Bates H.J."/>
            <person name="Dunwell J.M."/>
            <person name="Nellist C.F."/>
            <person name="Harrison R.J."/>
        </authorList>
    </citation>
    <scope>NUCLEOTIDE SEQUENCE [LARGE SCALE GENOMIC DNA]</scope>
    <source>
        <strain evidence="7 11">A4</strain>
        <strain evidence="6 12">BC-1</strain>
        <strain evidence="5 10">NOV-27</strain>
        <strain evidence="4 13">NOV-5</strain>
        <strain evidence="3 14">NOV-71</strain>
        <strain evidence="8 16">NOV-77</strain>
        <strain evidence="1 9">NOV-9</strain>
        <strain evidence="2 15">SCRP245</strain>
    </source>
</reference>
<evidence type="ECO:0000313" key="14">
    <source>
        <dbReference type="Proteomes" id="UP000441208"/>
    </source>
</evidence>
<dbReference type="Proteomes" id="UP000429523">
    <property type="component" value="Unassembled WGS sequence"/>
</dbReference>